<reference evidence="2" key="1">
    <citation type="journal article" date="2020" name="bioRxiv">
        <title>Comparative genomics of Chlamydomonas.</title>
        <authorList>
            <person name="Craig R.J."/>
            <person name="Hasan A.R."/>
            <person name="Ness R.W."/>
            <person name="Keightley P.D."/>
        </authorList>
    </citation>
    <scope>NUCLEOTIDE SEQUENCE</scope>
    <source>
        <strain evidence="2">SAG 7.73</strain>
    </source>
</reference>
<dbReference type="OrthoDB" id="544831at2759"/>
<sequence length="116" mass="13213">MIFFSRSVTIEPARNDGSLGCSVPCVCCRVLLSSLDLRVSCVLEGGEWWDGRLDDPGAPRSKPTTGQRHKQKFRTRPKEAEEEEEGGKVPPQPQGRARQEPQQQRQQQRQRQRAKQ</sequence>
<feature type="compositionally biased region" description="Low complexity" evidence="1">
    <location>
        <begin position="94"/>
        <end position="107"/>
    </location>
</feature>
<accession>A0A835SP37</accession>
<dbReference type="EMBL" id="JAEHOC010000033">
    <property type="protein sequence ID" value="KAG2428687.1"/>
    <property type="molecule type" value="Genomic_DNA"/>
</dbReference>
<gene>
    <name evidence="2" type="ORF">HXX76_011392</name>
</gene>
<dbReference type="Proteomes" id="UP000650467">
    <property type="component" value="Unassembled WGS sequence"/>
</dbReference>
<dbReference type="AlphaFoldDB" id="A0A835SP37"/>
<keyword evidence="3" id="KW-1185">Reference proteome</keyword>
<feature type="region of interest" description="Disordered" evidence="1">
    <location>
        <begin position="47"/>
        <end position="116"/>
    </location>
</feature>
<evidence type="ECO:0000313" key="3">
    <source>
        <dbReference type="Proteomes" id="UP000650467"/>
    </source>
</evidence>
<protein>
    <submittedName>
        <fullName evidence="2">Uncharacterized protein</fullName>
    </submittedName>
</protein>
<comment type="caution">
    <text evidence="2">The sequence shown here is derived from an EMBL/GenBank/DDBJ whole genome shotgun (WGS) entry which is preliminary data.</text>
</comment>
<evidence type="ECO:0000313" key="2">
    <source>
        <dbReference type="EMBL" id="KAG2428687.1"/>
    </source>
</evidence>
<proteinExistence type="predicted"/>
<name>A0A835SP37_CHLIN</name>
<organism evidence="2 3">
    <name type="scientific">Chlamydomonas incerta</name>
    <dbReference type="NCBI Taxonomy" id="51695"/>
    <lineage>
        <taxon>Eukaryota</taxon>
        <taxon>Viridiplantae</taxon>
        <taxon>Chlorophyta</taxon>
        <taxon>core chlorophytes</taxon>
        <taxon>Chlorophyceae</taxon>
        <taxon>CS clade</taxon>
        <taxon>Chlamydomonadales</taxon>
        <taxon>Chlamydomonadaceae</taxon>
        <taxon>Chlamydomonas</taxon>
    </lineage>
</organism>
<evidence type="ECO:0000256" key="1">
    <source>
        <dbReference type="SAM" id="MobiDB-lite"/>
    </source>
</evidence>